<dbReference type="PANTHER" id="PTHR13034">
    <property type="entry name" value="DYNACTIN P62 SUBUNIT"/>
    <property type="match status" value="1"/>
</dbReference>
<protein>
    <recommendedName>
        <fullName evidence="13">Dynactin subunit 4</fullName>
    </recommendedName>
</protein>
<dbReference type="Pfam" id="PF05502">
    <property type="entry name" value="Dynactin_p62"/>
    <property type="match status" value="2"/>
</dbReference>
<evidence type="ECO:0000256" key="2">
    <source>
        <dbReference type="ARBA" id="ARBA00004529"/>
    </source>
</evidence>
<dbReference type="InterPro" id="IPR008603">
    <property type="entry name" value="DCTN4"/>
</dbReference>
<keyword evidence="11" id="KW-0206">Cytoskeleton</keyword>
<evidence type="ECO:0000256" key="9">
    <source>
        <dbReference type="ARBA" id="ARBA00022990"/>
    </source>
</evidence>
<evidence type="ECO:0000256" key="13">
    <source>
        <dbReference type="ARBA" id="ARBA00034864"/>
    </source>
</evidence>
<feature type="region of interest" description="Disordered" evidence="15">
    <location>
        <begin position="343"/>
        <end position="371"/>
    </location>
</feature>
<evidence type="ECO:0000256" key="11">
    <source>
        <dbReference type="ARBA" id="ARBA00023212"/>
    </source>
</evidence>
<gene>
    <name evidence="16" type="ORF">L798_00679</name>
</gene>
<evidence type="ECO:0000256" key="3">
    <source>
        <dbReference type="ARBA" id="ARBA00004544"/>
    </source>
</evidence>
<comment type="subcellular location">
    <subcellularLocation>
        <location evidence="3">Cytoplasm</location>
        <location evidence="3">Cell cortex</location>
    </subcellularLocation>
    <subcellularLocation>
        <location evidence="1">Cytoplasm</location>
        <location evidence="1">Cytoskeleton</location>
        <location evidence="1">Microtubule organizing center</location>
        <location evidence="1">Centrosome</location>
    </subcellularLocation>
    <subcellularLocation>
        <location evidence="2">Cytoplasm</location>
        <location evidence="2">Cytoskeleton</location>
        <location evidence="2">Stress fiber</location>
    </subcellularLocation>
    <subcellularLocation>
        <location evidence="4">Cytoplasm</location>
        <location evidence="4">Myofibril</location>
    </subcellularLocation>
</comment>
<proteinExistence type="inferred from homology"/>
<dbReference type="OMA" id="KIYFCRH"/>
<keyword evidence="8" id="KW-0832">Ubl conjugation</keyword>
<evidence type="ECO:0000256" key="10">
    <source>
        <dbReference type="ARBA" id="ARBA00023054"/>
    </source>
</evidence>
<evidence type="ECO:0000256" key="5">
    <source>
        <dbReference type="ARBA" id="ARBA00022490"/>
    </source>
</evidence>
<dbReference type="GO" id="GO:0001725">
    <property type="term" value="C:stress fiber"/>
    <property type="evidence" value="ECO:0007669"/>
    <property type="project" value="UniProtKB-SubCell"/>
</dbReference>
<evidence type="ECO:0000256" key="8">
    <source>
        <dbReference type="ARBA" id="ARBA00022843"/>
    </source>
</evidence>
<evidence type="ECO:0000256" key="14">
    <source>
        <dbReference type="ARBA" id="ARBA00093507"/>
    </source>
</evidence>
<keyword evidence="9" id="KW-0007">Acetylation</keyword>
<keyword evidence="17" id="KW-1185">Reference proteome</keyword>
<dbReference type="PANTHER" id="PTHR13034:SF2">
    <property type="entry name" value="DYNACTIN SUBUNIT 4"/>
    <property type="match status" value="1"/>
</dbReference>
<dbReference type="STRING" id="136037.A0A067QMH3"/>
<dbReference type="OrthoDB" id="283815at2759"/>
<evidence type="ECO:0000313" key="16">
    <source>
        <dbReference type="EMBL" id="KDR09402.1"/>
    </source>
</evidence>
<dbReference type="EMBL" id="KK853245">
    <property type="protein sequence ID" value="KDR09402.1"/>
    <property type="molecule type" value="Genomic_DNA"/>
</dbReference>
<accession>A0A067QMH3</accession>
<dbReference type="FunCoup" id="A0A067QMH3">
    <property type="interactions" value="1470"/>
</dbReference>
<evidence type="ECO:0000256" key="12">
    <source>
        <dbReference type="ARBA" id="ARBA00034776"/>
    </source>
</evidence>
<evidence type="ECO:0000256" key="4">
    <source>
        <dbReference type="ARBA" id="ARBA00004657"/>
    </source>
</evidence>
<name>A0A067QMH3_ZOONE</name>
<comment type="subunit">
    <text evidence="14">Subunit of dynactin, a multiprotein complex part of a tripartite complex with dynein and a adapter, such as BICDL1, BICD2 or HOOK3. The dynactin complex is built around ACTR1A/ACTB filament and consists of an actin-related filament composed of a shoulder domain, a pointed end and a barbed end. Its length is defined by its flexible shoulder domain. The soulder is composed of 2 DCTN1 subunits, 4 DCTN2 and 2 DCTN3. The 4 DCNT2 (via N-terminus) bind the ACTR1A filament and act as molecular rulers to determine the length. The pointed end is important for binding dynein-dynactin cargo adapters. Consists of 4 subunits: ACTR10, DCNT4, DCTN5 and DCTN6. The barbed end is composed of a CAPZA1:CAPZB heterodimers, which binds ACTR1A/ACTB filament and dynactin and stabilizes dynactin. Interacts with ATP7B, but not ATP7A, in a copper-dependent manner. Interacts with ANK2; this interaction is required for localization at costameres. Interacts with N4BP2L1.</text>
</comment>
<reference evidence="16 17" key="1">
    <citation type="journal article" date="2014" name="Nat. Commun.">
        <title>Molecular traces of alternative social organization in a termite genome.</title>
        <authorList>
            <person name="Terrapon N."/>
            <person name="Li C."/>
            <person name="Robertson H.M."/>
            <person name="Ji L."/>
            <person name="Meng X."/>
            <person name="Booth W."/>
            <person name="Chen Z."/>
            <person name="Childers C.P."/>
            <person name="Glastad K.M."/>
            <person name="Gokhale K."/>
            <person name="Gowin J."/>
            <person name="Gronenberg W."/>
            <person name="Hermansen R.A."/>
            <person name="Hu H."/>
            <person name="Hunt B.G."/>
            <person name="Huylmans A.K."/>
            <person name="Khalil S.M."/>
            <person name="Mitchell R.D."/>
            <person name="Munoz-Torres M.C."/>
            <person name="Mustard J.A."/>
            <person name="Pan H."/>
            <person name="Reese J.T."/>
            <person name="Scharf M.E."/>
            <person name="Sun F."/>
            <person name="Vogel H."/>
            <person name="Xiao J."/>
            <person name="Yang W."/>
            <person name="Yang Z."/>
            <person name="Yang Z."/>
            <person name="Zhou J."/>
            <person name="Zhu J."/>
            <person name="Brent C.S."/>
            <person name="Elsik C.G."/>
            <person name="Goodisman M.A."/>
            <person name="Liberles D.A."/>
            <person name="Roe R.M."/>
            <person name="Vargo E.L."/>
            <person name="Vilcinskas A."/>
            <person name="Wang J."/>
            <person name="Bornberg-Bauer E."/>
            <person name="Korb J."/>
            <person name="Zhang G."/>
            <person name="Liebig J."/>
        </authorList>
    </citation>
    <scope>NUCLEOTIDE SEQUENCE [LARGE SCALE GENOMIC DNA]</scope>
    <source>
        <tissue evidence="16">Whole organism</tissue>
    </source>
</reference>
<keyword evidence="6" id="KW-1017">Isopeptide bond</keyword>
<sequence length="507" mass="57030">MAFFLHPNIVRYNCTCGSLKPISRIYFCRHCLKIRCGYCVCHEADSHYCANCLEILPSSEARLKKNRCAACLDCPSCLNTVSTRSTNITVQNPDDPNKTVTRKAYYLACGFCRWTSRDVGLPDQTVASGGWPEREHAHAARISSLLEHYKVLALRERQERERKKFTPRRSYLHFSDKFGLTAVMARKRAGLPPLGGLGIKDEAGSILELTPSVASEEVDSLPAEIYTKPINLAHVATLSQRLAQPEFQTELVSNLFPAHKHLMIKRSQRCRSCEHNVSKPEYNPGSIKFKIQLAAYYYVPEIRVVTCEPLRIGQECQLIIKLCNPTQHQTAIEFLPLPSAEEDLEERHKEIEEKKEKQAEKKNAEKTSQGRDDVSVLLPSLSLSRQLSVSEDPHPATVKLTGEVILPSSSVLLPPRDDAAEYDDAGDTYHFQDNPKVVVWRKANKAAVKMVVVPQDSATETREVLIGFVMKYTYVNTMASLEQKEPQKVDLKVKVFINVGKTVGSCI</sequence>
<evidence type="ECO:0000256" key="6">
    <source>
        <dbReference type="ARBA" id="ARBA00022499"/>
    </source>
</evidence>
<dbReference type="GO" id="GO:0005813">
    <property type="term" value="C:centrosome"/>
    <property type="evidence" value="ECO:0007669"/>
    <property type="project" value="UniProtKB-SubCell"/>
</dbReference>
<organism evidence="16 17">
    <name type="scientific">Zootermopsis nevadensis</name>
    <name type="common">Dampwood termite</name>
    <dbReference type="NCBI Taxonomy" id="136037"/>
    <lineage>
        <taxon>Eukaryota</taxon>
        <taxon>Metazoa</taxon>
        <taxon>Ecdysozoa</taxon>
        <taxon>Arthropoda</taxon>
        <taxon>Hexapoda</taxon>
        <taxon>Insecta</taxon>
        <taxon>Pterygota</taxon>
        <taxon>Neoptera</taxon>
        <taxon>Polyneoptera</taxon>
        <taxon>Dictyoptera</taxon>
        <taxon>Blattodea</taxon>
        <taxon>Blattoidea</taxon>
        <taxon>Termitoidae</taxon>
        <taxon>Termopsidae</taxon>
        <taxon>Zootermopsis</taxon>
    </lineage>
</organism>
<keyword evidence="10" id="KW-0175">Coiled coil</keyword>
<dbReference type="InParanoid" id="A0A067QMH3"/>
<evidence type="ECO:0000256" key="7">
    <source>
        <dbReference type="ARBA" id="ARBA00022553"/>
    </source>
</evidence>
<dbReference type="GO" id="GO:0005938">
    <property type="term" value="C:cell cortex"/>
    <property type="evidence" value="ECO:0007669"/>
    <property type="project" value="UniProtKB-SubCell"/>
</dbReference>
<dbReference type="GO" id="GO:0005869">
    <property type="term" value="C:dynactin complex"/>
    <property type="evidence" value="ECO:0007669"/>
    <property type="project" value="InterPro"/>
</dbReference>
<comment type="similarity">
    <text evidence="12">Belongs to the dynactin subunit 4 family.</text>
</comment>
<dbReference type="Proteomes" id="UP000027135">
    <property type="component" value="Unassembled WGS sequence"/>
</dbReference>
<dbReference type="GO" id="GO:0030016">
    <property type="term" value="C:myofibril"/>
    <property type="evidence" value="ECO:0007669"/>
    <property type="project" value="UniProtKB-SubCell"/>
</dbReference>
<dbReference type="AlphaFoldDB" id="A0A067QMH3"/>
<evidence type="ECO:0000256" key="1">
    <source>
        <dbReference type="ARBA" id="ARBA00004300"/>
    </source>
</evidence>
<keyword evidence="7" id="KW-0597">Phosphoprotein</keyword>
<evidence type="ECO:0000313" key="17">
    <source>
        <dbReference type="Proteomes" id="UP000027135"/>
    </source>
</evidence>
<feature type="compositionally biased region" description="Basic and acidic residues" evidence="15">
    <location>
        <begin position="345"/>
        <end position="371"/>
    </location>
</feature>
<keyword evidence="5" id="KW-0963">Cytoplasm</keyword>
<dbReference type="eggNOG" id="KOG3896">
    <property type="taxonomic scope" value="Eukaryota"/>
</dbReference>
<evidence type="ECO:0000256" key="15">
    <source>
        <dbReference type="SAM" id="MobiDB-lite"/>
    </source>
</evidence>